<dbReference type="SUPFAM" id="SSF52540">
    <property type="entry name" value="P-loop containing nucleoside triphosphate hydrolases"/>
    <property type="match status" value="1"/>
</dbReference>
<dbReference type="FunFam" id="3.40.50.300:FF:001447">
    <property type="entry name" value="Ras-related protein Rab-1B"/>
    <property type="match status" value="1"/>
</dbReference>
<dbReference type="InterPro" id="IPR027417">
    <property type="entry name" value="P-loop_NTPase"/>
</dbReference>
<dbReference type="Proteomes" id="UP001642409">
    <property type="component" value="Unassembled WGS sequence"/>
</dbReference>
<proteinExistence type="predicted"/>
<dbReference type="GO" id="GO:0003924">
    <property type="term" value="F:GTPase activity"/>
    <property type="evidence" value="ECO:0007669"/>
    <property type="project" value="InterPro"/>
</dbReference>
<evidence type="ECO:0000313" key="6">
    <source>
        <dbReference type="Proteomes" id="UP001642409"/>
    </source>
</evidence>
<dbReference type="Pfam" id="PF00071">
    <property type="entry name" value="Ras"/>
    <property type="match status" value="1"/>
</dbReference>
<accession>A0AA86P348</accession>
<gene>
    <name evidence="5" type="ORF">HINF_LOCUS12910</name>
    <name evidence="4" type="ORF">HINF_LOCUS17441</name>
</gene>
<evidence type="ECO:0000313" key="4">
    <source>
        <dbReference type="EMBL" id="CAI9929796.1"/>
    </source>
</evidence>
<protein>
    <submittedName>
        <fullName evidence="4">Putative</fullName>
    </submittedName>
    <submittedName>
        <fullName evidence="5">Rab32</fullName>
    </submittedName>
</protein>
<dbReference type="AlphaFoldDB" id="A0AA86P348"/>
<reference evidence="5 6" key="2">
    <citation type="submission" date="2024-07" db="EMBL/GenBank/DDBJ databases">
        <authorList>
            <person name="Akdeniz Z."/>
        </authorList>
    </citation>
    <scope>NUCLEOTIDE SEQUENCE [LARGE SCALE GENOMIC DNA]</scope>
</reference>
<feature type="coiled-coil region" evidence="3">
    <location>
        <begin position="118"/>
        <end position="145"/>
    </location>
</feature>
<evidence type="ECO:0000256" key="1">
    <source>
        <dbReference type="ARBA" id="ARBA00022741"/>
    </source>
</evidence>
<comment type="caution">
    <text evidence="4">The sequence shown here is derived from an EMBL/GenBank/DDBJ whole genome shotgun (WGS) entry which is preliminary data.</text>
</comment>
<dbReference type="PROSITE" id="PS51419">
    <property type="entry name" value="RAB"/>
    <property type="match status" value="1"/>
</dbReference>
<dbReference type="PRINTS" id="PR00449">
    <property type="entry name" value="RASTRNSFRMNG"/>
</dbReference>
<evidence type="ECO:0000256" key="2">
    <source>
        <dbReference type="ARBA" id="ARBA00023134"/>
    </source>
</evidence>
<dbReference type="InterPro" id="IPR005225">
    <property type="entry name" value="Small_GTP-bd"/>
</dbReference>
<name>A0AA86P348_9EUKA</name>
<dbReference type="SMART" id="SM00174">
    <property type="entry name" value="RHO"/>
    <property type="match status" value="1"/>
</dbReference>
<dbReference type="EMBL" id="CAXDID020000029">
    <property type="protein sequence ID" value="CAL5993106.1"/>
    <property type="molecule type" value="Genomic_DNA"/>
</dbReference>
<keyword evidence="3" id="KW-0175">Coiled coil</keyword>
<keyword evidence="6" id="KW-1185">Reference proteome</keyword>
<organism evidence="4">
    <name type="scientific">Hexamita inflata</name>
    <dbReference type="NCBI Taxonomy" id="28002"/>
    <lineage>
        <taxon>Eukaryota</taxon>
        <taxon>Metamonada</taxon>
        <taxon>Diplomonadida</taxon>
        <taxon>Hexamitidae</taxon>
        <taxon>Hexamitinae</taxon>
        <taxon>Hexamita</taxon>
    </lineage>
</organism>
<evidence type="ECO:0000256" key="3">
    <source>
        <dbReference type="SAM" id="Coils"/>
    </source>
</evidence>
<dbReference type="InterPro" id="IPR050227">
    <property type="entry name" value="Rab"/>
</dbReference>
<dbReference type="GO" id="GO:0005525">
    <property type="term" value="F:GTP binding"/>
    <property type="evidence" value="ECO:0007669"/>
    <property type="project" value="UniProtKB-KW"/>
</dbReference>
<evidence type="ECO:0000313" key="5">
    <source>
        <dbReference type="EMBL" id="CAL5993106.1"/>
    </source>
</evidence>
<dbReference type="EMBL" id="CATOUU010000440">
    <property type="protein sequence ID" value="CAI9929796.1"/>
    <property type="molecule type" value="Genomic_DNA"/>
</dbReference>
<sequence length="201" mass="22758">MLFIGPCGSGKTSIINKLVYNTFTNEYKITIGVDFSFKTVQVKLDDGRTVQAKVQLWDIAGQDRASMLTRSFYKDAAACLIIGDLQCQTMVFDVLEWKQDLDSRAKLFNTNQNIPQILLCNKNDLPEAEQNYQELEKDIKNLNLPIYKTSALTGEGLNEAFNDILKIAIKKIEKIKPQKDLNVLDKLSLDDQKSKPKSKCC</sequence>
<keyword evidence="2" id="KW-0342">GTP-binding</keyword>
<dbReference type="SMART" id="SM00173">
    <property type="entry name" value="RAS"/>
    <property type="match status" value="1"/>
</dbReference>
<keyword evidence="1" id="KW-0547">Nucleotide-binding</keyword>
<dbReference type="InterPro" id="IPR001806">
    <property type="entry name" value="Small_GTPase"/>
</dbReference>
<reference evidence="4" key="1">
    <citation type="submission" date="2023-06" db="EMBL/GenBank/DDBJ databases">
        <authorList>
            <person name="Kurt Z."/>
        </authorList>
    </citation>
    <scope>NUCLEOTIDE SEQUENCE</scope>
</reference>
<dbReference type="PANTHER" id="PTHR47977">
    <property type="entry name" value="RAS-RELATED PROTEIN RAB"/>
    <property type="match status" value="1"/>
</dbReference>
<dbReference type="Gene3D" id="3.40.50.300">
    <property type="entry name" value="P-loop containing nucleotide triphosphate hydrolases"/>
    <property type="match status" value="1"/>
</dbReference>
<dbReference type="NCBIfam" id="TIGR00231">
    <property type="entry name" value="small_GTP"/>
    <property type="match status" value="1"/>
</dbReference>
<dbReference type="SMART" id="SM00175">
    <property type="entry name" value="RAB"/>
    <property type="match status" value="1"/>
</dbReference>
<dbReference type="CDD" id="cd00154">
    <property type="entry name" value="Rab"/>
    <property type="match status" value="1"/>
</dbReference>